<dbReference type="EMBL" id="JXRQ01000030">
    <property type="protein sequence ID" value="KIL42744.1"/>
    <property type="molecule type" value="Genomic_DNA"/>
</dbReference>
<dbReference type="AlphaFoldDB" id="A0A0C2RLU9"/>
<organism evidence="9 10">
    <name type="scientific">Jeotgalibacillus alimentarius</name>
    <dbReference type="NCBI Taxonomy" id="135826"/>
    <lineage>
        <taxon>Bacteria</taxon>
        <taxon>Bacillati</taxon>
        <taxon>Bacillota</taxon>
        <taxon>Bacilli</taxon>
        <taxon>Bacillales</taxon>
        <taxon>Caryophanaceae</taxon>
        <taxon>Jeotgalibacillus</taxon>
    </lineage>
</organism>
<dbReference type="InterPro" id="IPR010737">
    <property type="entry name" value="4-carb_acid_sugar_kinase_N"/>
</dbReference>
<evidence type="ECO:0000256" key="4">
    <source>
        <dbReference type="ARBA" id="ARBA00022777"/>
    </source>
</evidence>
<dbReference type="Proteomes" id="UP000031950">
    <property type="component" value="Unassembled WGS sequence"/>
</dbReference>
<evidence type="ECO:0000256" key="1">
    <source>
        <dbReference type="ARBA" id="ARBA00005715"/>
    </source>
</evidence>
<evidence type="ECO:0000256" key="6">
    <source>
        <dbReference type="ARBA" id="ARBA00023277"/>
    </source>
</evidence>
<feature type="domain" description="Four-carbon acid sugar kinase nucleotide binding" evidence="8">
    <location>
        <begin position="249"/>
        <end position="417"/>
    </location>
</feature>
<sequence length="433" mass="47473">MEKLIGIIADDLTGANDSGVQLTEKGISTSVLFDLTDQAQTLDSGIVIDTNARALLQQEAYEKTTEAARFLKEAGYQTIYKKMDSTLRGHIGTELKAVKDVFQPEFLFITPAFPALHRTTLDGIHYIKGQPLSETEISKDPKHPVTESSIPLLIEQEIGVAAGLLRKAELTTEEAFIEKVQTFKQQGIDYLVCDAETEEDLKLFSAWMNRFSSNVIWAGSAGLAEVLPDILAFHHAPSLRKIEPAEQIVTVCGSLSEVTQQQVLYAAGRSDVEGIEVDTLEIFSSNWKQREADYLKKCEEALSRQKHIAIFVPSNPQIRADVKTRGQELGLSSYEIGERISTALGTMVQTLYHSCQHLNSFVLTGGDTAKETAKLLGGNGIRLIKQIEAGIPAGELIGTEKPVTVVTKAGAFGDEHSIYRAMCQLKGAAIYEQ</sequence>
<keyword evidence="4" id="KW-0418">Kinase</keyword>
<gene>
    <name evidence="9" type="ORF">KP77_33740</name>
</gene>
<evidence type="ECO:0000259" key="8">
    <source>
        <dbReference type="Pfam" id="PF17042"/>
    </source>
</evidence>
<protein>
    <recommendedName>
        <fullName evidence="11">Hrp-dependent type III effector protein</fullName>
    </recommendedName>
</protein>
<evidence type="ECO:0000313" key="9">
    <source>
        <dbReference type="EMBL" id="KIL42744.1"/>
    </source>
</evidence>
<dbReference type="GO" id="GO:0016301">
    <property type="term" value="F:kinase activity"/>
    <property type="evidence" value="ECO:0007669"/>
    <property type="project" value="UniProtKB-KW"/>
</dbReference>
<comment type="similarity">
    <text evidence="1">Belongs to the four-carbon acid sugar kinase family.</text>
</comment>
<dbReference type="Gene3D" id="3.40.980.20">
    <property type="entry name" value="Four-carbon acid sugar kinase, nucleotide binding domain"/>
    <property type="match status" value="1"/>
</dbReference>
<keyword evidence="5" id="KW-0067">ATP-binding</keyword>
<evidence type="ECO:0000256" key="3">
    <source>
        <dbReference type="ARBA" id="ARBA00022741"/>
    </source>
</evidence>
<reference evidence="9 10" key="1">
    <citation type="submission" date="2015-01" db="EMBL/GenBank/DDBJ databases">
        <title>Genome sequence of Jeotgalibacillus alimentarius.</title>
        <authorList>
            <person name="Goh K.M."/>
            <person name="Chan K.-G."/>
            <person name="Yaakop A.S."/>
            <person name="Ee R."/>
            <person name="Gan H.M."/>
            <person name="Chan C.S."/>
        </authorList>
    </citation>
    <scope>NUCLEOTIDE SEQUENCE [LARGE SCALE GENOMIC DNA]</scope>
    <source>
        <strain evidence="9 10">YKJ-13</strain>
    </source>
</reference>
<comment type="caution">
    <text evidence="9">The sequence shown here is derived from an EMBL/GenBank/DDBJ whole genome shotgun (WGS) entry which is preliminary data.</text>
</comment>
<keyword evidence="2" id="KW-0808">Transferase</keyword>
<dbReference type="Pfam" id="PF17042">
    <property type="entry name" value="NBD_C"/>
    <property type="match status" value="1"/>
</dbReference>
<dbReference type="GO" id="GO:0005524">
    <property type="term" value="F:ATP binding"/>
    <property type="evidence" value="ECO:0007669"/>
    <property type="project" value="UniProtKB-KW"/>
</dbReference>
<feature type="domain" description="Four-carbon acid sugar kinase N-terminal" evidence="7">
    <location>
        <begin position="5"/>
        <end position="226"/>
    </location>
</feature>
<dbReference type="OrthoDB" id="9778478at2"/>
<evidence type="ECO:0000256" key="2">
    <source>
        <dbReference type="ARBA" id="ARBA00022679"/>
    </source>
</evidence>
<evidence type="ECO:0000259" key="7">
    <source>
        <dbReference type="Pfam" id="PF07005"/>
    </source>
</evidence>
<dbReference type="Gene3D" id="3.40.50.10840">
    <property type="entry name" value="Putative sugar-binding, N-terminal domain"/>
    <property type="match status" value="1"/>
</dbReference>
<keyword evidence="3" id="KW-0547">Nucleotide-binding</keyword>
<evidence type="ECO:0000256" key="5">
    <source>
        <dbReference type="ARBA" id="ARBA00022840"/>
    </source>
</evidence>
<dbReference type="InterPro" id="IPR042213">
    <property type="entry name" value="NBD_C_sf"/>
</dbReference>
<dbReference type="InterPro" id="IPR037051">
    <property type="entry name" value="4-carb_acid_sugar_kinase_N_sf"/>
</dbReference>
<dbReference type="STRING" id="135826.KP77_33740"/>
<dbReference type="RefSeq" id="WP_041123873.1">
    <property type="nucleotide sequence ID" value="NZ_JXRQ01000030.1"/>
</dbReference>
<keyword evidence="10" id="KW-1185">Reference proteome</keyword>
<name>A0A0C2RLU9_9BACL</name>
<accession>A0A0C2RLU9</accession>
<dbReference type="Pfam" id="PF07005">
    <property type="entry name" value="SBD_N"/>
    <property type="match status" value="1"/>
</dbReference>
<proteinExistence type="inferred from homology"/>
<dbReference type="InterPro" id="IPR031475">
    <property type="entry name" value="NBD_C"/>
</dbReference>
<evidence type="ECO:0008006" key="11">
    <source>
        <dbReference type="Google" id="ProtNLM"/>
    </source>
</evidence>
<dbReference type="PATRIC" id="fig|135826.4.peg.3351"/>
<keyword evidence="6" id="KW-0119">Carbohydrate metabolism</keyword>
<evidence type="ECO:0000313" key="10">
    <source>
        <dbReference type="Proteomes" id="UP000031950"/>
    </source>
</evidence>
<dbReference type="SUPFAM" id="SSF142764">
    <property type="entry name" value="YgbK-like"/>
    <property type="match status" value="1"/>
</dbReference>